<dbReference type="PROSITE" id="PS50089">
    <property type="entry name" value="ZF_RING_2"/>
    <property type="match status" value="1"/>
</dbReference>
<dbReference type="GO" id="GO:0061630">
    <property type="term" value="F:ubiquitin protein ligase activity"/>
    <property type="evidence" value="ECO:0007669"/>
    <property type="project" value="UniProtKB-EC"/>
</dbReference>
<dbReference type="Proteomes" id="UP000314986">
    <property type="component" value="Unassembled WGS sequence"/>
</dbReference>
<keyword evidence="12" id="KW-0547">Nucleotide-binding</keyword>
<evidence type="ECO:0000313" key="26">
    <source>
        <dbReference type="Ensembl" id="ENSCMIP00000046682.1"/>
    </source>
</evidence>
<feature type="region of interest" description="Disordered" evidence="23">
    <location>
        <begin position="1908"/>
        <end position="1940"/>
    </location>
</feature>
<name>A0A4W3JV38_CALMI</name>
<dbReference type="Gene3D" id="3.40.50.300">
    <property type="entry name" value="P-loop containing nucleotide triphosphate hydrolases"/>
    <property type="match status" value="2"/>
</dbReference>
<dbReference type="GO" id="GO:0016887">
    <property type="term" value="F:ATP hydrolysis activity"/>
    <property type="evidence" value="ECO:0007669"/>
    <property type="project" value="InterPro"/>
</dbReference>
<dbReference type="Ensembl" id="ENSCMIT00000047344.1">
    <property type="protein sequence ID" value="ENSCMIP00000046682.1"/>
    <property type="gene ID" value="ENSCMIG00000019175.1"/>
</dbReference>
<dbReference type="Pfam" id="PF20173">
    <property type="entry name" value="ZnF_RZ-type"/>
    <property type="match status" value="1"/>
</dbReference>
<dbReference type="InterPro" id="IPR013083">
    <property type="entry name" value="Znf_RING/FYVE/PHD"/>
</dbReference>
<comment type="catalytic activity">
    <reaction evidence="21">
        <text>ATP + H2O = ADP + phosphate + H(+)</text>
        <dbReference type="Rhea" id="RHEA:13065"/>
        <dbReference type="ChEBI" id="CHEBI:15377"/>
        <dbReference type="ChEBI" id="CHEBI:15378"/>
        <dbReference type="ChEBI" id="CHEBI:30616"/>
        <dbReference type="ChEBI" id="CHEBI:43474"/>
        <dbReference type="ChEBI" id="CHEBI:456216"/>
    </reaction>
    <physiologicalReaction direction="left-to-right" evidence="21">
        <dbReference type="Rhea" id="RHEA:13066"/>
    </physiologicalReaction>
</comment>
<keyword evidence="11" id="KW-0479">Metal-binding</keyword>
<dbReference type="GO" id="GO:0005524">
    <property type="term" value="F:ATP binding"/>
    <property type="evidence" value="ECO:0007669"/>
    <property type="project" value="UniProtKB-KW"/>
</dbReference>
<comment type="similarity">
    <text evidence="5">Belongs to the AAA ATPase family.</text>
</comment>
<accession>A0A4W3JV38</accession>
<evidence type="ECO:0000256" key="9">
    <source>
        <dbReference type="ARBA" id="ARBA00022677"/>
    </source>
</evidence>
<dbReference type="InParanoid" id="A0A4W3JV38"/>
<evidence type="ECO:0000256" key="15">
    <source>
        <dbReference type="ARBA" id="ARBA00022801"/>
    </source>
</evidence>
<comment type="pathway">
    <text evidence="4">Protein modification; protein ubiquitination.</text>
</comment>
<dbReference type="InterPro" id="IPR027417">
    <property type="entry name" value="P-loop_NTPase"/>
</dbReference>
<keyword evidence="14" id="KW-0833">Ubl conjugation pathway</keyword>
<keyword evidence="18" id="KW-0391">Immunity</keyword>
<dbReference type="InterPro" id="IPR031248">
    <property type="entry name" value="RNF213"/>
</dbReference>
<dbReference type="InterPro" id="IPR001841">
    <property type="entry name" value="Znf_RING"/>
</dbReference>
<feature type="compositionally biased region" description="Polar residues" evidence="23">
    <location>
        <begin position="1911"/>
        <end position="1935"/>
    </location>
</feature>
<sequence>MEVEAPEEIPATSALESPLPHDKPFAHPAPNSLASALDTNKILSTNGNNTTEIQTDSRINPATVTDSATTSGRPPSQTFSASFTGESTSLPEPTEKRTKRSETPSGSLGLSAEESAPDSTPNENLNPQDKANISAAGGEGVATPEAQTVDQNIHDTQIGSPTLGTEAANQKDTDAADRSDEKRPDETHEQVTNNEKGSVTTKGEKHSLSQTDSSSCVETSRSKRKKRKRHGKKKKNKEDKKTIPVTQGDSAKQEREELPTTAITESVTTGDQEQSVCDPIESCVQDNGETLQARVESTQPAVEQPSTEKAGKELCHKESAKQQASSSETDSSKKDPETGDGIKKRNEKRRRQHERKNSQKRSKFAQISDMEEQVAKPAADQADMDPRRGGEIRAEVSELQVESRDLGASQGNTSQREDTTKQMTDNNQSTSCRGSKGGSVQETHKGSQTEGGTKTEDNKNVSEAKAKQEDKKQSSDQNQTAINPYPLVPNMIIIHVHVMLPKRIRFNQNCDILSILNEGGREEVTNCSVRNYQDCGYLIQGHLYVSLHFKGASIPYWYGVRNRRGFIQESTLRHLQIPSDLTENEWHQYDDIAHFPESRFFSNFRTFWSNPAEKIVHMKCEAGRIMLQTIFELLCDLNNERIKQFLTQLRQFQHCYQTSTQREWYPDVSVINFSETQVKELICEQLKRFLAPHTQVEATKKAKSNVIVKNRFRDAILAFQIRNNCSLQLDKSVIANICHMLQLPQKRTDDILQHLEEAGKLFSPFSYICVGLINYCIQEEVVELVLIIPLLHWFLKHHQPHEADFMRRVESAAFCNRIKSHPDKRSKLLELVQKNKPLTETDPTLVQSWLSLIVTEDIPEYAKGMEMPLKMVIIDLLHRLEDYEQKMNSPNFKSDAQDIQAFGKVILYVKDVMGQQQERFNASEMKETDLKLGSKIHEITCRLVKGIALFKVPEISFQLVMDIAERIQMFLTKKSPNDLSQEENQLHVNLKSAVEGAQDCLRTWITKVLTTGMLSRKKEIKLNCDKELEMWSCHLAMDCRVEEWTTQWRSVAENNLTKRIQKENPSDQIEIYWKEKEKLIDISTTLANCFETCALKAVPQLCQSKKEVELLLKLRPWENKKNPNILSKLIEESWQRLTSSTDGEVGDIGCVLSSDSALHCCLLQGDCSKLNVLEEARRLLTRAEDSFHTLVECLYEGSVKLADLKLVLQTRKEYIDLFQAQQKMPVSRDKCFFQVDVESLLTRRQKEYEALLREKECTGTLIKMINKIHEKIKVTDTAFFEEKYKANIQAMRLNELVRTKRWTKDEAENKKVVQVMHFNLSSDIALMADRMHEHKESSVLLKFWVEASEKSYHDELTLEDLQDSIWDVCWNNYENLCHKIAKGTVTFQEVDRMFLELSQCPADIKTEMDIMSKGTTDKGWTEKRWKQIKEYYDLHLAAESAEVIQDIVKKLELRGDFTTIQNMTKINKPSFKEKTLDYIDRSLLQTKQRLVKMNPECRKCLEEFIRCQEFIKWVKEALINLKEVKVFVDLASISAGENDMEIDRVACFHDAVMGYSPFIYDLQPDTDLNQLIGCAEKVWKALKNDQGLTVKLGDSARYLEWLKTLKESHGSVETSSLSLAAAINSKGVYTVGNNGRLCDKKVSLASILRLSLYDENTKEAREYTLEELQELLNKLMLMSGKRARGKEEVATFMENFSNVQRLGKAFIELYSSGNMLYRNWKAFVHCDAKSEVCITMDFSAENIGLLTVDGNLSEQLEILCRAMELCLENWYKFMKETRARFYNLNYYTAEQIVYLCTELGALSARKPLPEQVMVMLSFVKPDCTVEDVRWATPQSMVQNESSEEADEDVEVEVVEVEVGEDEEVEEYSDTELEAYKCDSDDVDPCLSECSLSPQPFRLDHCKEATEEMEFQQMQPPDTQGEETSNSQSPDMSSRPSARLLHSQKAAGLSEKIAAIWETFMNDMTVFLAGNLDVTNLGELLNDLSGLNKISVTRHLPPSLYQGRPNLVVCAEPEVFRSALCLYTQSPKQPLPTYDEVLVCSEKTTYEEAELFLRRALSRGSCDQKIYTLIHADRLTYDASVRFGDLFEELKHQSNCEYQFVVICDAKRQHCYIPSYFSCYKVHIGLNVKPEDIQMYLQYHFTVPKERDSAARVFHDRLSVRIVSSTRPGVGKSLYVDRLHEKLLERYPGGHEALNRIRLIEPVIDENQLVQKLTPPSGQPRIFHIDAAPVRKRLEEFLFKILILGFLKNSAGMIWKRSETHLHIVELLNSNKHQPQQANLGLLGILPTVHCRTPREVRVLELRKRRHELPNSLDPLMDRKEFHSEAIQRPYQYLRRFSKGSNLDEFTHRKGSIEEDPVECLVLFLQYCGLRDPSWAELRNFSWFLNLQLKSCESSMFCNPTFVGDTLVGFKLFIVEFMIVMARDFATPSMSISDESLVLSNLCEDEDLLPYILRKRWETQSHPYIFFNADGFSMTFLGFHLRKNRGGDFNAVDHHTGEVLRGNVMSSQLHHGLTLQTIQFNEDFDGLSREAKIRKLSLVLGVTDATDPDTTYELTADNMMKMLAIHMRFRCGIPVIIMGETGCGKTRLIKFLCDLQKGKRETENMKLVKVHGGTTAQAIYAKIQEAEKMAILNKERHNLETILFFDEANTTEAIYAIKEVLCDKTIQGRAMKCHTGLKIIAACNPYRKHSEIMIKRLEMAGLGYRVKAEETDDKLGKVPLRQLVYRVQPLPPSMIPLVWDFGQLSDLAEVAYTKQIVQRYIQNHHLPFSCTQDIVKVLAVSQMFMRQKKDECSFVSLRDVERCMKVLVWFYEQRELLFKYPSPNINLLQALMLTVGVCYYPSLVHKGKYLEAICHYFPEPYNSPAAILKEIVSCQDRFLRDIKMRETIAKNEALKENVFLMVICIELRIPLFLVGKPGSSKSLAKTVVLDAMQGQAAHCDLFKHLKQVHMVSFQCSPHSTPEGIINTFKQCARFQQAKNLQEYVSVVVLDEIGLAEDSPQMPLKTLHPLLEDGCVDDDPSPHKKVGFIGISNWALDPAKMNRGIFVSRLDPCEKELIETAKGICSSGQAVLLKVQDLFPSFAKSYLEICSKQSGQFFGLRDYYSLVKMVFATAKESKCEPTDDQLAEAVLRNFSGKDQFSALDVFLPSMTRVSETSTLQMVNKNIRADGDCRYLLLLTKNYVALQLVQQHIFQELGVTPEIIFGSSFPKDQEYTQICRNVNRVKTCMETGSIVILLNLKNLYESLYDALNQYYVYLGEYQYVDLGLGTHRVKCRVDKKFRLIVVEDKDIVYEQFPIPLINRLEKHSLDMSTVLSLQQRTIVEQLEAWVKEFVAVKARFASEAKLSLTPSEVIIGFHSDACASVLLQVLDTAHMANEEICDTRSVFNSAKHLLLNCVTPDAVVRLKSSKLGDHEAKELWAEYFVKQRHRSLSDYIQQHLKHTETRQRRFVEVTTFSRLLTQSDIKVLIKELHVDPGWFRLLFLHQFDTEHSFCKEIRECILGFDIGTRVLLIQMDTEESSQSMELIASAKYCAMNEMNLVHSPNCFVYFVTKLSRVSGGSKHIGFQGGQWLSVHIDDLMECEEMESDMSAFCSVTISELFAKESGPPADTGMNIENETREEDQATEEMPLQENPNILNTTLLLQSCVQRAVGIIRDGEDGSGRSTERVRILLDLMREDGDDEECFLRMVKQRVKVQLQEREETSLYPREWMYNEALKLDALQEGGTFRHTLWKCIQNVVAPNLAQLISVLDRDYNLSLLDDPGVSHEIKKVWLNIFSDIQILKVSHQTGNMGPNTQEVRVDHRLRIGNVETHCAAPFSWLIKEYIDQLWVEFQFAEGAADGDKAKMLRFVDQCSKSQLGQYLECQSAEGKHDLAQRYLRDFILMTINISSSAELKVFKVSLISCLNELQNNGHLTQEHSPAWIHTAYRVFKKRLQSLSRTIMVYPGVLQALQHYIQETLSRDPQEMTLDICAAWACAERAQALDIVQLEDCKRLIETMETLQASVELVYDKHYIRSFSQTCQRSIAQVRSSWDGVLVLAVFIEHVVLTANDIDPRFLDIAVKHCSRLQKILRASSDLKKKETVKGVMGVLQSCNEEASYLDCKYGIRECPICLGVPKDPALLPCKHVVCIDHLRIWLQNRKTCPKCTEPVPSTYQIQVSSQLKSALKKHDTLRQKCNSFFMEVVSRFCFREDSPPSDEVITLLLSLLIAVRSCPEGDSYQTRTLTPFSECVDASPKIRSVLLKLMLHYSFEKVKTFMQTYLSNLEEKIFDEDDLKELYILFINCFEDSMYGEFERLEGLGNLKLLRYNCSFTSRFARRQVRKYEENAAEFLQDIARLRFCFSLAAQLMAEIHNRTDLTQGVKYEKEKRDLLEHIRMICLHCDNDWYRVYLVRTLYDQYGMDFIQSLLQREDWSWVFPDIIIKLQRDFPVQLDRFVLCGEDYQEIRDEVAKVVLNCQMHDISNKIKSLKSPASNQQVYLAMAFFREVTCAFALTDRTLHPSPKTVSLLQKFIEDSNILEASPLKTLCTALVANELGMPGSLLRVSATQPAPQRILTEIIIHAALVFTCGKMVLLAPLRNIAFHSERMRNAYFPTMPEDLRSEARRWAMKEKWYTCSNGHDCLVGECGRPIEESTCPDCGVRIGGTRHMPLQGFTLQPNRSDETQKGHILGRASKSDEIIAPDRQMTPVAFLLLRTLTHVSMMLGTISNSQVITNMIRPQVNNVSNFLYHHLENNLEQLRKLLGKNIDDTATCVHLVLDRLLNQPNERPSGWSEELGSKIERNAWEVQFIKVLISPLLKDLDKLLSDVGKRMSSDSRIGGSPIVKMLYGDPSEMLTFPHVKGLNCSSAWMCQGQISVEKFTHIVEQKDGKKRTPILWQFLQKERHIQMLSNLPDLLRLQYELIRTFQSAPDTRPKTIGQFLQQMPPGQRHNFERKVKTFIDVWNQLSSLLAKQNGKIPREFIDKDLTFQSPIEVLLPQQQGPGLCATELSKFLVGIQNDLLGAVNHPQKYSINPEEVSDAHLILCDSERDFIPLVLSNCQYTLEKGQETSSEYDILNVERQLIRQFLKGKPTITDSKVPKFVARHERDYSNIFKELKAKIPQESLPLSVCAAVTAVLKSYSDSCDALEIIEITVGFLATAGGAPDNLLLTYLKDTLYMAQRAIACVSKAFEGCRLKHTVSLWQLLSSWKSESMLGTNKDPFERIPKEYKEHLLSNEEVELRTFFANTDINTFLWELHEILVLKIGQPNLENKFRPDWSLRDILSVYLESKGSDIPPRLEDEFPEHLLLEKSIQIWKLAANFKRKNR</sequence>
<keyword evidence="17" id="KW-0067">ATP-binding</keyword>
<reference evidence="27" key="1">
    <citation type="journal article" date="2006" name="Science">
        <title>Ancient noncoding elements conserved in the human genome.</title>
        <authorList>
            <person name="Venkatesh B."/>
            <person name="Kirkness E.F."/>
            <person name="Loh Y.H."/>
            <person name="Halpern A.L."/>
            <person name="Lee A.P."/>
            <person name="Johnson J."/>
            <person name="Dandona N."/>
            <person name="Viswanathan L.D."/>
            <person name="Tay A."/>
            <person name="Venter J.C."/>
            <person name="Strausberg R.L."/>
            <person name="Brenner S."/>
        </authorList>
    </citation>
    <scope>NUCLEOTIDE SEQUENCE [LARGE SCALE GENOMIC DNA]</scope>
</reference>
<dbReference type="GO" id="GO:0005811">
    <property type="term" value="C:lipid droplet"/>
    <property type="evidence" value="ECO:0007669"/>
    <property type="project" value="UniProtKB-SubCell"/>
</dbReference>
<dbReference type="FunFam" id="3.40.50.300:FF:000804">
    <property type="entry name" value="E3 ubiquitin-protein ligase RNF213"/>
    <property type="match status" value="1"/>
</dbReference>
<proteinExistence type="inferred from homology"/>
<dbReference type="InterPro" id="IPR003593">
    <property type="entry name" value="AAA+_ATPase"/>
</dbReference>
<dbReference type="SUPFAM" id="SSF57850">
    <property type="entry name" value="RING/U-box"/>
    <property type="match status" value="1"/>
</dbReference>
<feature type="domain" description="RING-type" evidence="24">
    <location>
        <begin position="4107"/>
        <end position="4145"/>
    </location>
</feature>
<feature type="compositionally biased region" description="Polar residues" evidence="23">
    <location>
        <begin position="261"/>
        <end position="275"/>
    </location>
</feature>
<evidence type="ECO:0000256" key="3">
    <source>
        <dbReference type="ARBA" id="ARBA00004514"/>
    </source>
</evidence>
<dbReference type="FunFam" id="3.40.50.300:FF:000491">
    <property type="entry name" value="E3 ubiquitin-protein ligase RNF213"/>
    <property type="match status" value="1"/>
</dbReference>
<feature type="compositionally biased region" description="Polar residues" evidence="23">
    <location>
        <begin position="145"/>
        <end position="168"/>
    </location>
</feature>
<protein>
    <recommendedName>
        <fullName evidence="6">RING-type E3 ubiquitin transferase</fullName>
        <ecNumber evidence="6">2.3.2.27</ecNumber>
    </recommendedName>
</protein>
<feature type="compositionally biased region" description="Basic and acidic residues" evidence="23">
    <location>
        <begin position="93"/>
        <end position="102"/>
    </location>
</feature>
<dbReference type="KEGG" id="cmk:103175536"/>
<evidence type="ECO:0000256" key="4">
    <source>
        <dbReference type="ARBA" id="ARBA00004906"/>
    </source>
</evidence>
<keyword evidence="13 22" id="KW-0863">Zinc-finger</keyword>
<reference evidence="27" key="2">
    <citation type="journal article" date="2007" name="PLoS Biol.">
        <title>Survey sequencing and comparative analysis of the elephant shark (Callorhinchus milii) genome.</title>
        <authorList>
            <person name="Venkatesh B."/>
            <person name="Kirkness E.F."/>
            <person name="Loh Y.H."/>
            <person name="Halpern A.L."/>
            <person name="Lee A.P."/>
            <person name="Johnson J."/>
            <person name="Dandona N."/>
            <person name="Viswanathan L.D."/>
            <person name="Tay A."/>
            <person name="Venter J.C."/>
            <person name="Strausberg R.L."/>
            <person name="Brenner S."/>
        </authorList>
    </citation>
    <scope>NUCLEOTIDE SEQUENCE [LARGE SCALE GENOMIC DNA]</scope>
</reference>
<feature type="compositionally biased region" description="Polar residues" evidence="23">
    <location>
        <begin position="117"/>
        <end position="131"/>
    </location>
</feature>
<reference evidence="27" key="3">
    <citation type="journal article" date="2014" name="Nature">
        <title>Elephant shark genome provides unique insights into gnathostome evolution.</title>
        <authorList>
            <consortium name="International Elephant Shark Genome Sequencing Consortium"/>
            <person name="Venkatesh B."/>
            <person name="Lee A.P."/>
            <person name="Ravi V."/>
            <person name="Maurya A.K."/>
            <person name="Lian M.M."/>
            <person name="Swann J.B."/>
            <person name="Ohta Y."/>
            <person name="Flajnik M.F."/>
            <person name="Sutoh Y."/>
            <person name="Kasahara M."/>
            <person name="Hoon S."/>
            <person name="Gangu V."/>
            <person name="Roy S.W."/>
            <person name="Irimia M."/>
            <person name="Korzh V."/>
            <person name="Kondrychyn I."/>
            <person name="Lim Z.W."/>
            <person name="Tay B.H."/>
            <person name="Tohari S."/>
            <person name="Kong K.W."/>
            <person name="Ho S."/>
            <person name="Lorente-Galdos B."/>
            <person name="Quilez J."/>
            <person name="Marques-Bonet T."/>
            <person name="Raney B.J."/>
            <person name="Ingham P.W."/>
            <person name="Tay A."/>
            <person name="Hillier L.W."/>
            <person name="Minx P."/>
            <person name="Boehm T."/>
            <person name="Wilson R.K."/>
            <person name="Brenner S."/>
            <person name="Warren W.C."/>
        </authorList>
    </citation>
    <scope>NUCLEOTIDE SEQUENCE [LARGE SCALE GENOMIC DNA]</scope>
</reference>
<keyword evidence="19" id="KW-0443">Lipid metabolism</keyword>
<organism evidence="26 27">
    <name type="scientific">Callorhinchus milii</name>
    <name type="common">Ghost shark</name>
    <dbReference type="NCBI Taxonomy" id="7868"/>
    <lineage>
        <taxon>Eukaryota</taxon>
        <taxon>Metazoa</taxon>
        <taxon>Chordata</taxon>
        <taxon>Craniata</taxon>
        <taxon>Vertebrata</taxon>
        <taxon>Chondrichthyes</taxon>
        <taxon>Holocephali</taxon>
        <taxon>Chimaeriformes</taxon>
        <taxon>Callorhinchidae</taxon>
        <taxon>Callorhinchus</taxon>
    </lineage>
</organism>
<evidence type="ECO:0000256" key="19">
    <source>
        <dbReference type="ARBA" id="ARBA00023098"/>
    </source>
</evidence>
<dbReference type="InterPro" id="IPR046439">
    <property type="entry name" value="ZF_RZ_dom"/>
</dbReference>
<dbReference type="GO" id="GO:2000051">
    <property type="term" value="P:negative regulation of non-canonical Wnt signaling pathway"/>
    <property type="evidence" value="ECO:0007669"/>
    <property type="project" value="TreeGrafter"/>
</dbReference>
<evidence type="ECO:0000256" key="20">
    <source>
        <dbReference type="ARBA" id="ARBA00023268"/>
    </source>
</evidence>
<feature type="compositionally biased region" description="Basic and acidic residues" evidence="23">
    <location>
        <begin position="442"/>
        <end position="474"/>
    </location>
</feature>
<keyword evidence="7" id="KW-0963">Cytoplasm</keyword>
<feature type="compositionally biased region" description="Basic and acidic residues" evidence="23">
    <location>
        <begin position="330"/>
        <end position="344"/>
    </location>
</feature>
<dbReference type="Gene3D" id="3.30.40.10">
    <property type="entry name" value="Zinc/RING finger domain, C3HC4 (zinc finger)"/>
    <property type="match status" value="1"/>
</dbReference>
<evidence type="ECO:0000256" key="5">
    <source>
        <dbReference type="ARBA" id="ARBA00006914"/>
    </source>
</evidence>
<dbReference type="PROSITE" id="PS51981">
    <property type="entry name" value="ZF_RZ"/>
    <property type="match status" value="1"/>
</dbReference>
<feature type="compositionally biased region" description="Polar residues" evidence="23">
    <location>
        <begin position="190"/>
        <end position="201"/>
    </location>
</feature>
<dbReference type="Pfam" id="PF00097">
    <property type="entry name" value="zf-C3HC4"/>
    <property type="match status" value="1"/>
</dbReference>
<evidence type="ECO:0000256" key="13">
    <source>
        <dbReference type="ARBA" id="ARBA00022771"/>
    </source>
</evidence>
<evidence type="ECO:0000256" key="12">
    <source>
        <dbReference type="ARBA" id="ARBA00022741"/>
    </source>
</evidence>
<feature type="compositionally biased region" description="Basic and acidic residues" evidence="23">
    <location>
        <begin position="169"/>
        <end position="189"/>
    </location>
</feature>
<evidence type="ECO:0000256" key="11">
    <source>
        <dbReference type="ARBA" id="ARBA00022723"/>
    </source>
</evidence>
<evidence type="ECO:0000259" key="24">
    <source>
        <dbReference type="PROSITE" id="PS50089"/>
    </source>
</evidence>
<comment type="subcellular location">
    <subcellularLocation>
        <location evidence="3">Cytoplasm</location>
        <location evidence="3">Cytosol</location>
    </subcellularLocation>
    <subcellularLocation>
        <location evidence="2">Lipid droplet</location>
    </subcellularLocation>
</comment>
<keyword evidence="20" id="KW-0511">Multifunctional enzyme</keyword>
<dbReference type="OMA" id="GICVEQI"/>
<evidence type="ECO:0000256" key="17">
    <source>
        <dbReference type="ARBA" id="ARBA00022840"/>
    </source>
</evidence>
<evidence type="ECO:0000256" key="1">
    <source>
        <dbReference type="ARBA" id="ARBA00000900"/>
    </source>
</evidence>
<keyword evidence="27" id="KW-1185">Reference proteome</keyword>
<dbReference type="GO" id="GO:0016020">
    <property type="term" value="C:membrane"/>
    <property type="evidence" value="ECO:0007669"/>
    <property type="project" value="TreeGrafter"/>
</dbReference>
<dbReference type="GO" id="GO:0006511">
    <property type="term" value="P:ubiquitin-dependent protein catabolic process"/>
    <property type="evidence" value="ECO:0007669"/>
    <property type="project" value="TreeGrafter"/>
</dbReference>
<evidence type="ECO:0000256" key="18">
    <source>
        <dbReference type="ARBA" id="ARBA00022859"/>
    </source>
</evidence>
<keyword evidence="15" id="KW-0378">Hydrolase</keyword>
<dbReference type="GO" id="GO:0002040">
    <property type="term" value="P:sprouting angiogenesis"/>
    <property type="evidence" value="ECO:0007669"/>
    <property type="project" value="TreeGrafter"/>
</dbReference>
<dbReference type="EC" id="2.3.2.27" evidence="6"/>
<keyword evidence="8" id="KW-0037">Angiogenesis</keyword>
<dbReference type="PANTHER" id="PTHR22605">
    <property type="entry name" value="RZ-TYPE DOMAIN-CONTAINING PROTEIN"/>
    <property type="match status" value="1"/>
</dbReference>
<dbReference type="GO" id="GO:0002376">
    <property type="term" value="P:immune system process"/>
    <property type="evidence" value="ECO:0007669"/>
    <property type="project" value="UniProtKB-KW"/>
</dbReference>
<feature type="region of interest" description="Disordered" evidence="23">
    <location>
        <begin position="1"/>
        <end position="482"/>
    </location>
</feature>
<dbReference type="GO" id="GO:0005730">
    <property type="term" value="C:nucleolus"/>
    <property type="evidence" value="ECO:0007669"/>
    <property type="project" value="TreeGrafter"/>
</dbReference>
<gene>
    <name evidence="26" type="primary">LOC103175536</name>
</gene>
<dbReference type="GO" id="GO:0008270">
    <property type="term" value="F:zinc ion binding"/>
    <property type="evidence" value="ECO:0007669"/>
    <property type="project" value="UniProtKB-KW"/>
</dbReference>
<dbReference type="GO" id="GO:0006629">
    <property type="term" value="P:lipid metabolic process"/>
    <property type="evidence" value="ECO:0007669"/>
    <property type="project" value="UniProtKB-KW"/>
</dbReference>
<dbReference type="SUPFAM" id="SSF52540">
    <property type="entry name" value="P-loop containing nucleoside triphosphate hydrolases"/>
    <property type="match status" value="2"/>
</dbReference>
<dbReference type="GO" id="GO:0005829">
    <property type="term" value="C:cytosol"/>
    <property type="evidence" value="ECO:0007669"/>
    <property type="project" value="UniProtKB-SubCell"/>
</dbReference>
<feature type="domain" description="RZ-type" evidence="25">
    <location>
        <begin position="4592"/>
        <end position="4662"/>
    </location>
</feature>
<dbReference type="OrthoDB" id="2423195at2759"/>
<keyword evidence="10" id="KW-0808">Transferase</keyword>
<evidence type="ECO:0000256" key="6">
    <source>
        <dbReference type="ARBA" id="ARBA00012483"/>
    </source>
</evidence>
<keyword evidence="9" id="KW-0551">Lipid droplet</keyword>
<reference evidence="26" key="5">
    <citation type="submission" date="2025-09" db="UniProtKB">
        <authorList>
            <consortium name="Ensembl"/>
        </authorList>
    </citation>
    <scope>IDENTIFICATION</scope>
</reference>
<evidence type="ECO:0000256" key="8">
    <source>
        <dbReference type="ARBA" id="ARBA00022657"/>
    </source>
</evidence>
<feature type="compositionally biased region" description="Polar residues" evidence="23">
    <location>
        <begin position="32"/>
        <end position="91"/>
    </location>
</feature>
<dbReference type="GeneTree" id="ENSGT00630000089884"/>
<evidence type="ECO:0000256" key="16">
    <source>
        <dbReference type="ARBA" id="ARBA00022833"/>
    </source>
</evidence>
<feature type="compositionally biased region" description="Polar residues" evidence="23">
    <location>
        <begin position="208"/>
        <end position="219"/>
    </location>
</feature>
<evidence type="ECO:0000256" key="10">
    <source>
        <dbReference type="ARBA" id="ARBA00022679"/>
    </source>
</evidence>
<evidence type="ECO:0000256" key="14">
    <source>
        <dbReference type="ARBA" id="ARBA00022786"/>
    </source>
</evidence>
<feature type="compositionally biased region" description="Basic residues" evidence="23">
    <location>
        <begin position="345"/>
        <end position="363"/>
    </location>
</feature>
<evidence type="ECO:0000256" key="2">
    <source>
        <dbReference type="ARBA" id="ARBA00004502"/>
    </source>
</evidence>
<dbReference type="InterPro" id="IPR018957">
    <property type="entry name" value="Znf_C3HC4_RING-type"/>
</dbReference>
<dbReference type="SMART" id="SM00382">
    <property type="entry name" value="AAA"/>
    <property type="match status" value="2"/>
</dbReference>
<evidence type="ECO:0000256" key="21">
    <source>
        <dbReference type="ARBA" id="ARBA00048778"/>
    </source>
</evidence>
<keyword evidence="16" id="KW-0862">Zinc</keyword>
<feature type="compositionally biased region" description="Basic and acidic residues" evidence="23">
    <location>
        <begin position="384"/>
        <end position="405"/>
    </location>
</feature>
<comment type="catalytic activity">
    <reaction evidence="1">
        <text>S-ubiquitinyl-[E2 ubiquitin-conjugating enzyme]-L-cysteine + [acceptor protein]-L-lysine = [E2 ubiquitin-conjugating enzyme]-L-cysteine + N(6)-ubiquitinyl-[acceptor protein]-L-lysine.</text>
        <dbReference type="EC" id="2.3.2.27"/>
    </reaction>
</comment>
<feature type="compositionally biased region" description="Polar residues" evidence="23">
    <location>
        <begin position="284"/>
        <end position="307"/>
    </location>
</feature>
<feature type="compositionally biased region" description="Basic and acidic residues" evidence="23">
    <location>
        <begin position="309"/>
        <end position="320"/>
    </location>
</feature>
<dbReference type="GeneID" id="103175536"/>
<evidence type="ECO:0000256" key="7">
    <source>
        <dbReference type="ARBA" id="ARBA00022490"/>
    </source>
</evidence>
<reference evidence="26" key="4">
    <citation type="submission" date="2025-08" db="UniProtKB">
        <authorList>
            <consortium name="Ensembl"/>
        </authorList>
    </citation>
    <scope>IDENTIFICATION</scope>
</reference>
<evidence type="ECO:0000256" key="22">
    <source>
        <dbReference type="PROSITE-ProRule" id="PRU00175"/>
    </source>
</evidence>
<evidence type="ECO:0000259" key="25">
    <source>
        <dbReference type="PROSITE" id="PS51981"/>
    </source>
</evidence>
<feature type="compositionally biased region" description="Basic residues" evidence="23">
    <location>
        <begin position="222"/>
        <end position="235"/>
    </location>
</feature>
<dbReference type="PANTHER" id="PTHR22605:SF21">
    <property type="entry name" value="E3 UBIQUITIN-PROTEIN LIGASE RNF213-BETA"/>
    <property type="match status" value="1"/>
</dbReference>
<feature type="compositionally biased region" description="Polar residues" evidence="23">
    <location>
        <begin position="421"/>
        <end position="441"/>
    </location>
</feature>
<evidence type="ECO:0000313" key="27">
    <source>
        <dbReference type="Proteomes" id="UP000314986"/>
    </source>
</evidence>
<evidence type="ECO:0000256" key="23">
    <source>
        <dbReference type="SAM" id="MobiDB-lite"/>
    </source>
</evidence>